<accession>A0ABP9NKL3</accession>
<reference evidence="2" key="1">
    <citation type="journal article" date="2019" name="Int. J. Syst. Evol. Microbiol.">
        <title>The Global Catalogue of Microorganisms (GCM) 10K type strain sequencing project: providing services to taxonomists for standard genome sequencing and annotation.</title>
        <authorList>
            <consortium name="The Broad Institute Genomics Platform"/>
            <consortium name="The Broad Institute Genome Sequencing Center for Infectious Disease"/>
            <person name="Wu L."/>
            <person name="Ma J."/>
        </authorList>
    </citation>
    <scope>NUCLEOTIDE SEQUENCE [LARGE SCALE GENOMIC DNA]</scope>
    <source>
        <strain evidence="2">JCM 18302</strain>
    </source>
</reference>
<keyword evidence="2" id="KW-1185">Reference proteome</keyword>
<protein>
    <submittedName>
        <fullName evidence="1">Uncharacterized protein</fullName>
    </submittedName>
</protein>
<comment type="caution">
    <text evidence="1">The sequence shown here is derived from an EMBL/GenBank/DDBJ whole genome shotgun (WGS) entry which is preliminary data.</text>
</comment>
<gene>
    <name evidence="1" type="ORF">GCM10023320_31020</name>
</gene>
<sequence>MLLIAETNLLGTLSDPESEEKTSELKESIEAARRAISEFHANVLPVRLVAPNAVMQPIHEFMTLLESNLDDIARGAQPNVTVSDSDIPDRIQAAMRTDLLGGG</sequence>
<name>A0ABP9NKL3_9PSEU</name>
<proteinExistence type="predicted"/>
<evidence type="ECO:0000313" key="1">
    <source>
        <dbReference type="EMBL" id="GAA5121753.1"/>
    </source>
</evidence>
<dbReference type="Proteomes" id="UP001500804">
    <property type="component" value="Unassembled WGS sequence"/>
</dbReference>
<evidence type="ECO:0000313" key="2">
    <source>
        <dbReference type="Proteomes" id="UP001500804"/>
    </source>
</evidence>
<dbReference type="EMBL" id="BAABJO010000010">
    <property type="protein sequence ID" value="GAA5121753.1"/>
    <property type="molecule type" value="Genomic_DNA"/>
</dbReference>
<organism evidence="1 2">
    <name type="scientific">Pseudonocardia adelaidensis</name>
    <dbReference type="NCBI Taxonomy" id="648754"/>
    <lineage>
        <taxon>Bacteria</taxon>
        <taxon>Bacillati</taxon>
        <taxon>Actinomycetota</taxon>
        <taxon>Actinomycetes</taxon>
        <taxon>Pseudonocardiales</taxon>
        <taxon>Pseudonocardiaceae</taxon>
        <taxon>Pseudonocardia</taxon>
    </lineage>
</organism>